<evidence type="ECO:0000313" key="1">
    <source>
        <dbReference type="EMBL" id="DAF53451.1"/>
    </source>
</evidence>
<name>A0A8S5SRK5_9CAUD</name>
<accession>A0A8S5SRK5</accession>
<organism evidence="1">
    <name type="scientific">Podoviridae sp. ctXBg1</name>
    <dbReference type="NCBI Taxonomy" id="2827739"/>
    <lineage>
        <taxon>Viruses</taxon>
        <taxon>Duplodnaviria</taxon>
        <taxon>Heunggongvirae</taxon>
        <taxon>Uroviricota</taxon>
        <taxon>Caudoviricetes</taxon>
    </lineage>
</organism>
<reference evidence="1" key="1">
    <citation type="journal article" date="2021" name="Proc. Natl. Acad. Sci. U.S.A.">
        <title>A Catalog of Tens of Thousands of Viruses from Human Metagenomes Reveals Hidden Associations with Chronic Diseases.</title>
        <authorList>
            <person name="Tisza M.J."/>
            <person name="Buck C.B."/>
        </authorList>
    </citation>
    <scope>NUCLEOTIDE SEQUENCE</scope>
    <source>
        <strain evidence="1">CtXBg1</strain>
    </source>
</reference>
<sequence length="46" mass="5303">MQLLEGCVTGGFKKRKTELKSHQSKTKANGKILPRVVRCERQKFSR</sequence>
<protein>
    <submittedName>
        <fullName evidence="1">Uncharacterized protein</fullName>
    </submittedName>
</protein>
<proteinExistence type="predicted"/>
<dbReference type="EMBL" id="BK032653">
    <property type="protein sequence ID" value="DAF53451.1"/>
    <property type="molecule type" value="Genomic_DNA"/>
</dbReference>